<dbReference type="RefSeq" id="WP_213237567.1">
    <property type="nucleotide sequence ID" value="NZ_JAHBCL010000024.1"/>
</dbReference>
<evidence type="ECO:0000256" key="9">
    <source>
        <dbReference type="ARBA" id="ARBA00022840"/>
    </source>
</evidence>
<dbReference type="InterPro" id="IPR036641">
    <property type="entry name" value="HPT_dom_sf"/>
</dbReference>
<dbReference type="InterPro" id="IPR010808">
    <property type="entry name" value="CheA_P2-bd"/>
</dbReference>
<keyword evidence="10" id="KW-0902">Two-component regulatory system</keyword>
<dbReference type="InterPro" id="IPR004105">
    <property type="entry name" value="CheA-like_dim"/>
</dbReference>
<feature type="domain" description="HPt" evidence="15">
    <location>
        <begin position="3"/>
        <end position="109"/>
    </location>
</feature>
<evidence type="ECO:0000256" key="8">
    <source>
        <dbReference type="ARBA" id="ARBA00022777"/>
    </source>
</evidence>
<evidence type="ECO:0000256" key="11">
    <source>
        <dbReference type="ARBA" id="ARBA00035100"/>
    </source>
</evidence>
<dbReference type="SUPFAM" id="SSF50341">
    <property type="entry name" value="CheW-like"/>
    <property type="match status" value="1"/>
</dbReference>
<dbReference type="PROSITE" id="PS50894">
    <property type="entry name" value="HPT"/>
    <property type="match status" value="1"/>
</dbReference>
<dbReference type="Gene3D" id="1.10.287.560">
    <property type="entry name" value="Histidine kinase CheA-like, homodimeric domain"/>
    <property type="match status" value="1"/>
</dbReference>
<keyword evidence="17" id="KW-1185">Reference proteome</keyword>
<dbReference type="InterPro" id="IPR051315">
    <property type="entry name" value="Bact_Chemotaxis_CheA"/>
</dbReference>
<dbReference type="InterPro" id="IPR002545">
    <property type="entry name" value="CheW-lke_dom"/>
</dbReference>
<dbReference type="Pfam" id="PF02518">
    <property type="entry name" value="HATPase_c"/>
    <property type="match status" value="1"/>
</dbReference>
<gene>
    <name evidence="16" type="ORF">KHM83_13555</name>
</gene>
<evidence type="ECO:0000256" key="12">
    <source>
        <dbReference type="PROSITE-ProRule" id="PRU00110"/>
    </source>
</evidence>
<evidence type="ECO:0000256" key="4">
    <source>
        <dbReference type="ARBA" id="ARBA00022500"/>
    </source>
</evidence>
<sequence>MSDFNTNEPMIEMYIYETVQLIDRLEQLVMETEETASLAFAIDEIFRIMHTIKGNSMMMLYENIAVVAHRLEDLFDLLRKDESVVYDVGKITDLTLEMIDFVKAEIQKLERGITPNGNSDELKQTIVAYMNSLTFMNDQPDIKLEDTVDTNDQRYYLSPTKTEAKAENSVSAETDIQCYKASVHYEAGSGMENIRAFTFIHTVKEKWIEYHHYPKDVTNDPDAGTVILEKGFHIIFKTKLNETEVTALFDAISFLDHYILNPIDEQQYIDYLEAYQIDNVNTFISEPKVEKSAEEELEAAEDEMIPPAFETTETMPKSEDAAIEHIKKALNPKSKTDTSTKEVSVPAQTKAAMISVDVHRVDKLMDLVGELVVSEAMVTQNPEIQKLQLESFEKAARQFRIIMNDLQDTVMSMRMVPLALTFQKMNRIVRDMKKKIGKDVELVIIGEQTEVDKNVIENINDPLMHIIRNSVDHGIETIEERVDAGKNEKGTITLEAKHSGGDVWIIVKDDGRGLDREKILDKCEDRGILTKSREDYSDREVYEMLFAPGFSTKEQVTEFSGRGVGLDVVAKNIKKIGGSVIISSELGMGSEFAIKIPLTLAIINSMMMQVGKTIFSVPIVSIRSSFIANERDITTDPDGHEMVIVRGQAYPIIRLHKRYNLETEVKALSDGILMMIEENGRTRVFFADAILGEQQLVVKSPPHYLKHVEGLTGFALLGDGRISIILDPDQLVS</sequence>
<feature type="domain" description="Histidine kinase" evidence="13">
    <location>
        <begin position="396"/>
        <end position="600"/>
    </location>
</feature>
<dbReference type="InterPro" id="IPR008207">
    <property type="entry name" value="Sig_transdc_His_kin_Hpt_dom"/>
</dbReference>
<dbReference type="PANTHER" id="PTHR43395:SF10">
    <property type="entry name" value="CHEMOTAXIS PROTEIN CHEA"/>
    <property type="match status" value="1"/>
</dbReference>
<evidence type="ECO:0000256" key="6">
    <source>
        <dbReference type="ARBA" id="ARBA00022679"/>
    </source>
</evidence>
<keyword evidence="9" id="KW-0067">ATP-binding</keyword>
<dbReference type="InterPro" id="IPR036061">
    <property type="entry name" value="CheW-like_dom_sf"/>
</dbReference>
<name>A0ABS5PTM9_9FIRM</name>
<keyword evidence="6" id="KW-0808">Transferase</keyword>
<dbReference type="SUPFAM" id="SSF55874">
    <property type="entry name" value="ATPase domain of HSP90 chaperone/DNA topoisomerase II/histidine kinase"/>
    <property type="match status" value="1"/>
</dbReference>
<evidence type="ECO:0000313" key="17">
    <source>
        <dbReference type="Proteomes" id="UP000746471"/>
    </source>
</evidence>
<dbReference type="Pfam" id="PF02895">
    <property type="entry name" value="H-kinase_dim"/>
    <property type="match status" value="1"/>
</dbReference>
<keyword evidence="4" id="KW-0145">Chemotaxis</keyword>
<dbReference type="SMART" id="SM00260">
    <property type="entry name" value="CheW"/>
    <property type="match status" value="1"/>
</dbReference>
<dbReference type="Gene3D" id="3.30.565.10">
    <property type="entry name" value="Histidine kinase-like ATPase, C-terminal domain"/>
    <property type="match status" value="1"/>
</dbReference>
<dbReference type="PRINTS" id="PR00344">
    <property type="entry name" value="BCTRLSENSOR"/>
</dbReference>
<evidence type="ECO:0000256" key="1">
    <source>
        <dbReference type="ARBA" id="ARBA00000085"/>
    </source>
</evidence>
<dbReference type="SMART" id="SM00387">
    <property type="entry name" value="HATPase_c"/>
    <property type="match status" value="1"/>
</dbReference>
<dbReference type="InterPro" id="IPR036097">
    <property type="entry name" value="HisK_dim/P_sf"/>
</dbReference>
<feature type="modified residue" description="Phosphohistidine" evidence="12">
    <location>
        <position position="50"/>
    </location>
</feature>
<dbReference type="Pfam" id="PF07194">
    <property type="entry name" value="P2"/>
    <property type="match status" value="1"/>
</dbReference>
<reference evidence="16 17" key="1">
    <citation type="submission" date="2021-05" db="EMBL/GenBank/DDBJ databases">
        <title>Fusibacter ferrireducens sp. nov., an anaerobic, sulfur- and Fe-reducing bacterium isolated from the mangrove sediment.</title>
        <authorList>
            <person name="Qiu D."/>
        </authorList>
    </citation>
    <scope>NUCLEOTIDE SEQUENCE [LARGE SCALE GENOMIC DNA]</scope>
    <source>
        <strain evidence="16 17">DSM 12116</strain>
    </source>
</reference>
<dbReference type="CDD" id="cd00088">
    <property type="entry name" value="HPT"/>
    <property type="match status" value="1"/>
</dbReference>
<dbReference type="InterPro" id="IPR036890">
    <property type="entry name" value="HATPase_C_sf"/>
</dbReference>
<evidence type="ECO:0000256" key="7">
    <source>
        <dbReference type="ARBA" id="ARBA00022741"/>
    </source>
</evidence>
<evidence type="ECO:0000256" key="2">
    <source>
        <dbReference type="ARBA" id="ARBA00012438"/>
    </source>
</evidence>
<evidence type="ECO:0000256" key="5">
    <source>
        <dbReference type="ARBA" id="ARBA00022553"/>
    </source>
</evidence>
<dbReference type="EMBL" id="JAHBCL010000024">
    <property type="protein sequence ID" value="MBS7527706.1"/>
    <property type="molecule type" value="Genomic_DNA"/>
</dbReference>
<evidence type="ECO:0000256" key="10">
    <source>
        <dbReference type="ARBA" id="ARBA00023012"/>
    </source>
</evidence>
<organism evidence="16 17">
    <name type="scientific">Fusibacter paucivorans</name>
    <dbReference type="NCBI Taxonomy" id="76009"/>
    <lineage>
        <taxon>Bacteria</taxon>
        <taxon>Bacillati</taxon>
        <taxon>Bacillota</taxon>
        <taxon>Clostridia</taxon>
        <taxon>Eubacteriales</taxon>
        <taxon>Eubacteriales Family XII. Incertae Sedis</taxon>
        <taxon>Fusibacter</taxon>
    </lineage>
</organism>
<dbReference type="EC" id="2.7.13.3" evidence="2"/>
<dbReference type="InterPro" id="IPR003594">
    <property type="entry name" value="HATPase_dom"/>
</dbReference>
<protein>
    <recommendedName>
        <fullName evidence="3">Chemotaxis protein CheA</fullName>
        <ecNumber evidence="2">2.7.13.3</ecNumber>
    </recommendedName>
</protein>
<evidence type="ECO:0000313" key="16">
    <source>
        <dbReference type="EMBL" id="MBS7527706.1"/>
    </source>
</evidence>
<comment type="function">
    <text evidence="11">Involved in the transmission of sensory signals from the chemoreceptors to the flagellar motors. CheA is autophosphorylated; it can transfer its phosphate group to either CheB or CheY.</text>
</comment>
<dbReference type="InterPro" id="IPR037006">
    <property type="entry name" value="CheA-like_homodim_sf"/>
</dbReference>
<proteinExistence type="predicted"/>
<dbReference type="Gene3D" id="2.30.30.40">
    <property type="entry name" value="SH3 Domains"/>
    <property type="match status" value="1"/>
</dbReference>
<keyword evidence="8" id="KW-0418">Kinase</keyword>
<dbReference type="Pfam" id="PF01627">
    <property type="entry name" value="Hpt"/>
    <property type="match status" value="1"/>
</dbReference>
<dbReference type="PROSITE" id="PS50109">
    <property type="entry name" value="HIS_KIN"/>
    <property type="match status" value="1"/>
</dbReference>
<comment type="catalytic activity">
    <reaction evidence="1">
        <text>ATP + protein L-histidine = ADP + protein N-phospho-L-histidine.</text>
        <dbReference type="EC" id="2.7.13.3"/>
    </reaction>
</comment>
<dbReference type="Gene3D" id="1.20.120.160">
    <property type="entry name" value="HPT domain"/>
    <property type="match status" value="1"/>
</dbReference>
<dbReference type="InterPro" id="IPR004358">
    <property type="entry name" value="Sig_transdc_His_kin-like_C"/>
</dbReference>
<dbReference type="InterPro" id="IPR005467">
    <property type="entry name" value="His_kinase_dom"/>
</dbReference>
<comment type="caution">
    <text evidence="16">The sequence shown here is derived from an EMBL/GenBank/DDBJ whole genome shotgun (WGS) entry which is preliminary data.</text>
</comment>
<dbReference type="PANTHER" id="PTHR43395">
    <property type="entry name" value="SENSOR HISTIDINE KINASE CHEA"/>
    <property type="match status" value="1"/>
</dbReference>
<evidence type="ECO:0000256" key="3">
    <source>
        <dbReference type="ARBA" id="ARBA00021495"/>
    </source>
</evidence>
<dbReference type="PROSITE" id="PS50851">
    <property type="entry name" value="CHEW"/>
    <property type="match status" value="1"/>
</dbReference>
<dbReference type="Pfam" id="PF01584">
    <property type="entry name" value="CheW"/>
    <property type="match status" value="1"/>
</dbReference>
<dbReference type="SMART" id="SM01231">
    <property type="entry name" value="H-kinase_dim"/>
    <property type="match status" value="1"/>
</dbReference>
<dbReference type="SUPFAM" id="SSF47384">
    <property type="entry name" value="Homodimeric domain of signal transducing histidine kinase"/>
    <property type="match status" value="1"/>
</dbReference>
<accession>A0ABS5PTM9</accession>
<keyword evidence="7" id="KW-0547">Nucleotide-binding</keyword>
<dbReference type="SUPFAM" id="SSF47226">
    <property type="entry name" value="Histidine-containing phosphotransfer domain, HPT domain"/>
    <property type="match status" value="1"/>
</dbReference>
<dbReference type="Proteomes" id="UP000746471">
    <property type="component" value="Unassembled WGS sequence"/>
</dbReference>
<keyword evidence="5 12" id="KW-0597">Phosphoprotein</keyword>
<dbReference type="CDD" id="cd16916">
    <property type="entry name" value="HATPase_CheA-like"/>
    <property type="match status" value="1"/>
</dbReference>
<feature type="domain" description="CheW-like" evidence="14">
    <location>
        <begin position="602"/>
        <end position="733"/>
    </location>
</feature>
<evidence type="ECO:0000259" key="14">
    <source>
        <dbReference type="PROSITE" id="PS50851"/>
    </source>
</evidence>
<dbReference type="SMART" id="SM00073">
    <property type="entry name" value="HPT"/>
    <property type="match status" value="1"/>
</dbReference>
<evidence type="ECO:0000259" key="15">
    <source>
        <dbReference type="PROSITE" id="PS50894"/>
    </source>
</evidence>
<evidence type="ECO:0000259" key="13">
    <source>
        <dbReference type="PROSITE" id="PS50109"/>
    </source>
</evidence>